<dbReference type="PANTHER" id="PTHR33498:SF1">
    <property type="entry name" value="TRANSPOSASE FOR INSERTION SEQUENCE ELEMENT IS1557"/>
    <property type="match status" value="1"/>
</dbReference>
<organism evidence="4 5">
    <name type="scientific">Vineibacter terrae</name>
    <dbReference type="NCBI Taxonomy" id="2586908"/>
    <lineage>
        <taxon>Bacteria</taxon>
        <taxon>Pseudomonadati</taxon>
        <taxon>Pseudomonadota</taxon>
        <taxon>Alphaproteobacteria</taxon>
        <taxon>Hyphomicrobiales</taxon>
        <taxon>Vineibacter</taxon>
    </lineage>
</organism>
<name>A0A5C8P707_9HYPH</name>
<reference evidence="4 5" key="1">
    <citation type="submission" date="2019-06" db="EMBL/GenBank/DDBJ databases">
        <title>New taxonomy in bacterial strain CC-CFT640, isolated from vineyard.</title>
        <authorList>
            <person name="Lin S.-Y."/>
            <person name="Tsai C.-F."/>
            <person name="Young C.-C."/>
        </authorList>
    </citation>
    <scope>NUCLEOTIDE SEQUENCE [LARGE SCALE GENOMIC DNA]</scope>
    <source>
        <strain evidence="4 5">CC-CFT640</strain>
    </source>
</reference>
<sequence>MDGNRVLALGLGVTAPWRLVEQRLDTDRQPHELHLRVEAERGAQFGCPVCGRLCQAHDFKDLTWRHLNFFQHHCYITAKVPRTNCPEHGVRRVQVPWAREGSHFTLLFEQAALLLVREMPVLTAARMIGITDQRLWRIVEHYVAKAVAGLDLGALKAFAFDETAARRGHVYVTIFIDLDRRRQPVLFVTPGKGKETVARFRAFLAAHGGEPGRVVEVVCDMSKAFLAAVGEQFPTAAVTVDWFHVVQLFTKAVDTVRKAEARLVKMPGAVRWAVLKAGDGPLTEKQAEALAELESGGFLTAAAWRIKELLRWVRHAETPRAARWRLTHFLRHARDRIASSPLLDAFRAALDTVETHRHRILQRWTSTHSNARLEALNGMFQLVRARARGYRNVDTFIAMIYLVGAPLPKLVNSI</sequence>
<dbReference type="InterPro" id="IPR032877">
    <property type="entry name" value="Transposase_HTH"/>
</dbReference>
<protein>
    <submittedName>
        <fullName evidence="4">ISL3 family transposase</fullName>
    </submittedName>
</protein>
<dbReference type="Pfam" id="PF13542">
    <property type="entry name" value="HTH_Tnp_ISL3"/>
    <property type="match status" value="1"/>
</dbReference>
<dbReference type="RefSeq" id="WP_147852684.1">
    <property type="nucleotide sequence ID" value="NZ_VDUZ01000117.1"/>
</dbReference>
<evidence type="ECO:0000259" key="3">
    <source>
        <dbReference type="Pfam" id="PF14690"/>
    </source>
</evidence>
<feature type="domain" description="Transposase IS204/IS1001/IS1096/IS1165 helix-turn-helix" evidence="2">
    <location>
        <begin position="93"/>
        <end position="143"/>
    </location>
</feature>
<dbReference type="NCBIfam" id="NF033550">
    <property type="entry name" value="transpos_ISL3"/>
    <property type="match status" value="1"/>
</dbReference>
<gene>
    <name evidence="4" type="ORF">FHP25_40360</name>
</gene>
<keyword evidence="5" id="KW-1185">Reference proteome</keyword>
<accession>A0A5C8P707</accession>
<feature type="domain" description="Transposase IS204/IS1001/IS1096/IS1165 DDE" evidence="1">
    <location>
        <begin position="160"/>
        <end position="400"/>
    </location>
</feature>
<evidence type="ECO:0000313" key="4">
    <source>
        <dbReference type="EMBL" id="TXL69077.1"/>
    </source>
</evidence>
<dbReference type="EMBL" id="VDUZ01000117">
    <property type="protein sequence ID" value="TXL69077.1"/>
    <property type="molecule type" value="Genomic_DNA"/>
</dbReference>
<dbReference type="InterPro" id="IPR029261">
    <property type="entry name" value="Transposase_Znf"/>
</dbReference>
<evidence type="ECO:0000313" key="5">
    <source>
        <dbReference type="Proteomes" id="UP000321638"/>
    </source>
</evidence>
<dbReference type="Pfam" id="PF01610">
    <property type="entry name" value="DDE_Tnp_ISL3"/>
    <property type="match status" value="1"/>
</dbReference>
<evidence type="ECO:0000259" key="1">
    <source>
        <dbReference type="Pfam" id="PF01610"/>
    </source>
</evidence>
<feature type="domain" description="Transposase IS204/IS1001/IS1096/IS1165 zinc-finger" evidence="3">
    <location>
        <begin position="45"/>
        <end position="88"/>
    </location>
</feature>
<dbReference type="Proteomes" id="UP000321638">
    <property type="component" value="Unassembled WGS sequence"/>
</dbReference>
<dbReference type="PANTHER" id="PTHR33498">
    <property type="entry name" value="TRANSPOSASE FOR INSERTION SEQUENCE ELEMENT IS1557"/>
    <property type="match status" value="1"/>
</dbReference>
<dbReference type="InterPro" id="IPR047951">
    <property type="entry name" value="Transpos_ISL3"/>
</dbReference>
<dbReference type="InterPro" id="IPR002560">
    <property type="entry name" value="Transposase_DDE"/>
</dbReference>
<comment type="caution">
    <text evidence="4">The sequence shown here is derived from an EMBL/GenBank/DDBJ whole genome shotgun (WGS) entry which is preliminary data.</text>
</comment>
<dbReference type="OrthoDB" id="46712at2"/>
<dbReference type="AlphaFoldDB" id="A0A5C8P707"/>
<dbReference type="Pfam" id="PF14690">
    <property type="entry name" value="Zn_ribbon_ISL3"/>
    <property type="match status" value="1"/>
</dbReference>
<evidence type="ECO:0000259" key="2">
    <source>
        <dbReference type="Pfam" id="PF13542"/>
    </source>
</evidence>
<proteinExistence type="predicted"/>